<evidence type="ECO:0000256" key="3">
    <source>
        <dbReference type="ARBA" id="ARBA00022801"/>
    </source>
</evidence>
<name>A0A2A9A242_BACCE</name>
<dbReference type="SUPFAM" id="SSF54001">
    <property type="entry name" value="Cysteine proteinases"/>
    <property type="match status" value="1"/>
</dbReference>
<protein>
    <submittedName>
        <fullName evidence="8">Peptidase M24</fullName>
    </submittedName>
</protein>
<dbReference type="Pfam" id="PF00877">
    <property type="entry name" value="NLPC_P60"/>
    <property type="match status" value="1"/>
</dbReference>
<dbReference type="InterPro" id="IPR038765">
    <property type="entry name" value="Papain-like_cys_pep_sf"/>
</dbReference>
<dbReference type="AlphaFoldDB" id="A0A2A9A242"/>
<evidence type="ECO:0000256" key="1">
    <source>
        <dbReference type="ARBA" id="ARBA00007074"/>
    </source>
</evidence>
<evidence type="ECO:0000256" key="2">
    <source>
        <dbReference type="ARBA" id="ARBA00022670"/>
    </source>
</evidence>
<feature type="region of interest" description="Disordered" evidence="5">
    <location>
        <begin position="265"/>
        <end position="288"/>
    </location>
</feature>
<keyword evidence="2" id="KW-0645">Protease</keyword>
<feature type="domain" description="SH3b" evidence="6">
    <location>
        <begin position="118"/>
        <end position="180"/>
    </location>
</feature>
<feature type="domain" description="SH3b" evidence="6">
    <location>
        <begin position="292"/>
        <end position="354"/>
    </location>
</feature>
<feature type="region of interest" description="Disordered" evidence="5">
    <location>
        <begin position="440"/>
        <end position="471"/>
    </location>
</feature>
<sequence>MKKYLAGLAAVSVAGGAAPTLDSVQAAPEQNTQKAATTVQASASNSSSYTVNTSVLHVRAGSSTSHDIISRVYNGQSLNVIGEENGWFKININGQTGFVSGEFVSKNGASNSNVSTTGGNNKVTADVLRVRTAPNTSSSVSGRVYAGQTLNVIGQENGWVKINHNGQVGYVSSEFVSGASSNTGSTNSNNNSNNGATVQPASGNYTVNVSSLRVRTGPSTSHPTVGSVKQGQVVQVVGEVQDWFKINYAGQTAYLSKDYVTKGGSNENVTQGNNQEQNNKPEQNNNVTVQTGGTYVVNATSLRVRTGPAAYHSVIGGVLNGTTLNVVGSENGWFKVNYQGKTGFVSSEFVKFVKGGTTTPEQPKQPELPKQPDQGAIGDYYINASALNVRSGEGTNYRIIGALPQGQKVQVISENSGWSKINYNGQNGYIGTRYLSKTPVGGAVDNKPNNNQNNNQNNNNNNNTGNNSGDSSSILAYAKGMQGVPYVWGGTSATGVDCSGYIYHVFKKFGHNISRQSVAGYWGSLPQTSNPQPGDLIYFKDTYKAGPSHMGIYLGGGSFIQAGDKGVAIASLSNSYWKSHFLGYTKAP</sequence>
<feature type="compositionally biased region" description="Low complexity" evidence="5">
    <location>
        <begin position="178"/>
        <end position="197"/>
    </location>
</feature>
<comment type="similarity">
    <text evidence="1">Belongs to the peptidase C40 family.</text>
</comment>
<gene>
    <name evidence="8" type="ORF">CN307_10515</name>
</gene>
<reference evidence="8 9" key="1">
    <citation type="submission" date="2017-09" db="EMBL/GenBank/DDBJ databases">
        <title>Large-scale bioinformatics analysis of Bacillus genomes uncovers conserved roles of natural products in bacterial physiology.</title>
        <authorList>
            <consortium name="Agbiome Team Llc"/>
            <person name="Bleich R.M."/>
            <person name="Grubbs K.J."/>
            <person name="Santa Maria K.C."/>
            <person name="Allen S.E."/>
            <person name="Farag S."/>
            <person name="Shank E.A."/>
            <person name="Bowers A."/>
        </authorList>
    </citation>
    <scope>NUCLEOTIDE SEQUENCE [LARGE SCALE GENOMIC DNA]</scope>
    <source>
        <strain evidence="8 9">AFS022681</strain>
    </source>
</reference>
<dbReference type="Proteomes" id="UP000220032">
    <property type="component" value="Unassembled WGS sequence"/>
</dbReference>
<feature type="domain" description="NlpC/P60" evidence="7">
    <location>
        <begin position="468"/>
        <end position="588"/>
    </location>
</feature>
<evidence type="ECO:0000313" key="8">
    <source>
        <dbReference type="EMBL" id="PFE16707.1"/>
    </source>
</evidence>
<dbReference type="PROSITE" id="PS51935">
    <property type="entry name" value="NLPC_P60"/>
    <property type="match status" value="1"/>
</dbReference>
<feature type="region of interest" description="Disordered" evidence="5">
    <location>
        <begin position="178"/>
        <end position="203"/>
    </location>
</feature>
<dbReference type="SMART" id="SM00287">
    <property type="entry name" value="SH3b"/>
    <property type="match status" value="5"/>
</dbReference>
<dbReference type="PANTHER" id="PTHR34408">
    <property type="entry name" value="FAMILY PROTEIN, PUTATIVE-RELATED"/>
    <property type="match status" value="1"/>
</dbReference>
<accession>A0A2A9A242</accession>
<dbReference type="PANTHER" id="PTHR34408:SF1">
    <property type="entry name" value="GLYCOSYL HYDROLASE FAMILY 19 DOMAIN-CONTAINING PROTEIN HI_1415"/>
    <property type="match status" value="1"/>
</dbReference>
<feature type="compositionally biased region" description="Low complexity" evidence="5">
    <location>
        <begin position="449"/>
        <end position="467"/>
    </location>
</feature>
<dbReference type="GO" id="GO:0006508">
    <property type="term" value="P:proteolysis"/>
    <property type="evidence" value="ECO:0007669"/>
    <property type="project" value="UniProtKB-KW"/>
</dbReference>
<dbReference type="InterPro" id="IPR000064">
    <property type="entry name" value="NLP_P60_dom"/>
</dbReference>
<organism evidence="8 9">
    <name type="scientific">Bacillus cereus</name>
    <dbReference type="NCBI Taxonomy" id="1396"/>
    <lineage>
        <taxon>Bacteria</taxon>
        <taxon>Bacillati</taxon>
        <taxon>Bacillota</taxon>
        <taxon>Bacilli</taxon>
        <taxon>Bacillales</taxon>
        <taxon>Bacillaceae</taxon>
        <taxon>Bacillus</taxon>
        <taxon>Bacillus cereus group</taxon>
    </lineage>
</organism>
<evidence type="ECO:0000313" key="9">
    <source>
        <dbReference type="Proteomes" id="UP000220032"/>
    </source>
</evidence>
<proteinExistence type="inferred from homology"/>
<keyword evidence="4" id="KW-0788">Thiol protease</keyword>
<comment type="caution">
    <text evidence="8">The sequence shown here is derived from an EMBL/GenBank/DDBJ whole genome shotgun (WGS) entry which is preliminary data.</text>
</comment>
<evidence type="ECO:0000256" key="4">
    <source>
        <dbReference type="ARBA" id="ARBA00022807"/>
    </source>
</evidence>
<dbReference type="Gene3D" id="2.30.30.40">
    <property type="entry name" value="SH3 Domains"/>
    <property type="match status" value="5"/>
</dbReference>
<dbReference type="Gene3D" id="3.90.1720.10">
    <property type="entry name" value="endopeptidase domain like (from Nostoc punctiforme)"/>
    <property type="match status" value="1"/>
</dbReference>
<evidence type="ECO:0000259" key="7">
    <source>
        <dbReference type="PROSITE" id="PS51935"/>
    </source>
</evidence>
<feature type="compositionally biased region" description="Low complexity" evidence="5">
    <location>
        <begin position="271"/>
        <end position="286"/>
    </location>
</feature>
<dbReference type="RefSeq" id="WP_098342359.1">
    <property type="nucleotide sequence ID" value="NZ_NTRR01000014.1"/>
</dbReference>
<evidence type="ECO:0000259" key="6">
    <source>
        <dbReference type="PROSITE" id="PS51781"/>
    </source>
</evidence>
<keyword evidence="3" id="KW-0378">Hydrolase</keyword>
<feature type="domain" description="SH3b" evidence="6">
    <location>
        <begin position="377"/>
        <end position="439"/>
    </location>
</feature>
<evidence type="ECO:0000256" key="5">
    <source>
        <dbReference type="SAM" id="MobiDB-lite"/>
    </source>
</evidence>
<dbReference type="InterPro" id="IPR003646">
    <property type="entry name" value="SH3-like_bac-type"/>
</dbReference>
<feature type="domain" description="SH3b" evidence="6">
    <location>
        <begin position="202"/>
        <end position="264"/>
    </location>
</feature>
<dbReference type="InterPro" id="IPR052354">
    <property type="entry name" value="Cell_Wall_Dynamics_Protein"/>
</dbReference>
<dbReference type="PROSITE" id="PS51781">
    <property type="entry name" value="SH3B"/>
    <property type="match status" value="5"/>
</dbReference>
<dbReference type="Pfam" id="PF08239">
    <property type="entry name" value="SH3_3"/>
    <property type="match status" value="5"/>
</dbReference>
<feature type="domain" description="SH3b" evidence="6">
    <location>
        <begin position="46"/>
        <end position="108"/>
    </location>
</feature>
<feature type="region of interest" description="Disordered" evidence="5">
    <location>
        <begin position="356"/>
        <end position="375"/>
    </location>
</feature>
<dbReference type="GO" id="GO:0008234">
    <property type="term" value="F:cysteine-type peptidase activity"/>
    <property type="evidence" value="ECO:0007669"/>
    <property type="project" value="UniProtKB-KW"/>
</dbReference>
<dbReference type="EMBL" id="NTRR01000014">
    <property type="protein sequence ID" value="PFE16707.1"/>
    <property type="molecule type" value="Genomic_DNA"/>
</dbReference>